<comment type="subcellular location">
    <subcellularLocation>
        <location evidence="1">Cell membrane</location>
        <topology evidence="1">Multi-pass membrane protein</topology>
    </subcellularLocation>
</comment>
<dbReference type="InterPro" id="IPR005828">
    <property type="entry name" value="MFS_sugar_transport-like"/>
</dbReference>
<feature type="transmembrane region" description="Helical" evidence="9">
    <location>
        <begin position="445"/>
        <end position="463"/>
    </location>
</feature>
<keyword evidence="5" id="KW-0762">Sugar transport</keyword>
<feature type="transmembrane region" description="Helical" evidence="9">
    <location>
        <begin position="346"/>
        <end position="368"/>
    </location>
</feature>
<evidence type="ECO:0000256" key="7">
    <source>
        <dbReference type="ARBA" id="ARBA00022989"/>
    </source>
</evidence>
<dbReference type="Pfam" id="PF00083">
    <property type="entry name" value="Sugar_tr"/>
    <property type="match status" value="1"/>
</dbReference>
<organism evidence="11 12">
    <name type="scientific">Chenopodium quinoa</name>
    <name type="common">Quinoa</name>
    <dbReference type="NCBI Taxonomy" id="63459"/>
    <lineage>
        <taxon>Eukaryota</taxon>
        <taxon>Viridiplantae</taxon>
        <taxon>Streptophyta</taxon>
        <taxon>Embryophyta</taxon>
        <taxon>Tracheophyta</taxon>
        <taxon>Spermatophyta</taxon>
        <taxon>Magnoliopsida</taxon>
        <taxon>eudicotyledons</taxon>
        <taxon>Gunneridae</taxon>
        <taxon>Pentapetalae</taxon>
        <taxon>Caryophyllales</taxon>
        <taxon>Chenopodiaceae</taxon>
        <taxon>Chenopodioideae</taxon>
        <taxon>Atripliceae</taxon>
        <taxon>Chenopodium</taxon>
    </lineage>
</organism>
<dbReference type="InterPro" id="IPR050549">
    <property type="entry name" value="MFS_Trehalose_Transporter"/>
</dbReference>
<evidence type="ECO:0000259" key="10">
    <source>
        <dbReference type="PROSITE" id="PS50850"/>
    </source>
</evidence>
<feature type="transmembrane region" description="Helical" evidence="9">
    <location>
        <begin position="194"/>
        <end position="221"/>
    </location>
</feature>
<dbReference type="Gramene" id="AUR62036688-RA">
    <property type="protein sequence ID" value="AUR62036688-RA:cds"/>
    <property type="gene ID" value="AUR62036688"/>
</dbReference>
<dbReference type="InterPro" id="IPR005829">
    <property type="entry name" value="Sugar_transporter_CS"/>
</dbReference>
<accession>A0A803MWV8</accession>
<feature type="transmembrane region" description="Helical" evidence="9">
    <location>
        <begin position="46"/>
        <end position="73"/>
    </location>
</feature>
<feature type="transmembrane region" description="Helical" evidence="9">
    <location>
        <begin position="284"/>
        <end position="307"/>
    </location>
</feature>
<dbReference type="AlphaFoldDB" id="A0A803MWV8"/>
<keyword evidence="6 9" id="KW-0812">Transmembrane</keyword>
<feature type="transmembrane region" description="Helical" evidence="9">
    <location>
        <begin position="100"/>
        <end position="123"/>
    </location>
</feature>
<dbReference type="InterPro" id="IPR044775">
    <property type="entry name" value="MFS_ERD6/Tret1-like"/>
</dbReference>
<dbReference type="Gene3D" id="1.20.1250.20">
    <property type="entry name" value="MFS general substrate transporter like domains"/>
    <property type="match status" value="1"/>
</dbReference>
<evidence type="ECO:0000256" key="3">
    <source>
        <dbReference type="ARBA" id="ARBA00022448"/>
    </source>
</evidence>
<dbReference type="GO" id="GO:0005886">
    <property type="term" value="C:plasma membrane"/>
    <property type="evidence" value="ECO:0007669"/>
    <property type="project" value="UniProtKB-SubCell"/>
</dbReference>
<dbReference type="InterPro" id="IPR036259">
    <property type="entry name" value="MFS_trans_sf"/>
</dbReference>
<evidence type="ECO:0000256" key="2">
    <source>
        <dbReference type="ARBA" id="ARBA00010992"/>
    </source>
</evidence>
<evidence type="ECO:0000256" key="8">
    <source>
        <dbReference type="ARBA" id="ARBA00023136"/>
    </source>
</evidence>
<evidence type="ECO:0000256" key="9">
    <source>
        <dbReference type="SAM" id="Phobius"/>
    </source>
</evidence>
<dbReference type="Proteomes" id="UP000596660">
    <property type="component" value="Unplaced"/>
</dbReference>
<dbReference type="GO" id="GO:0051119">
    <property type="term" value="F:sugar transmembrane transporter activity"/>
    <property type="evidence" value="ECO:0007669"/>
    <property type="project" value="InterPro"/>
</dbReference>
<sequence>MAARKDVERGLDCKQDEVQQPKIHAKESIIDGGCKKGKASSKGYPWMIYLSTCVAVCGSYQFGACVSVVPFSLPRSAGYSSPTQSAITAKLHLSTAEFSLFGSILTFGAMFGAITSGPMADFVGRKWVGSKIYQGNGTVCHMLRSRVGTFVLDIGRLAGGYGMGAFSYVVPIYIAEISPVNIRGALTTLNQVMISTGVSVAFIIGIGLIPCAIMILGLFLIPESPRWLARRGNQEYKDALQKLRGQDADITHEVAEIQSCIEELKHHPKARIFDLFQKKYLRSVIVGVGLMVLQQFGGINGIFFYASNIFETAGFSSKIGTVIYALLQVVIPSVGATLIDKAGRKPLLLVSATGSALGCFLTSVAFYLKVHQESTKAGGILAATGIHSVLFDRNGSGPLGCNVRDFPDNVKGVAGSLATLVNWFGAWAVSYTFNFLMEWSSYGTFLIFAVTYALGIIFVVMVVPETNGRTLEEIQITLNG</sequence>
<dbReference type="PANTHER" id="PTHR48021">
    <property type="match status" value="1"/>
</dbReference>
<dbReference type="FunFam" id="1.20.1250.20:FF:000218">
    <property type="entry name" value="facilitated trehalose transporter Tret1"/>
    <property type="match status" value="1"/>
</dbReference>
<keyword evidence="4" id="KW-1003">Cell membrane</keyword>
<name>A0A803MWV8_CHEQI</name>
<evidence type="ECO:0000313" key="11">
    <source>
        <dbReference type="EnsemblPlants" id="AUR62036688-RA:cds"/>
    </source>
</evidence>
<dbReference type="EnsemblPlants" id="AUR62036688-RA">
    <property type="protein sequence ID" value="AUR62036688-RA:cds"/>
    <property type="gene ID" value="AUR62036688"/>
</dbReference>
<dbReference type="PANTHER" id="PTHR48021:SF13">
    <property type="entry name" value="SUGAR TRANSPORTER ERD6-LIKE 7"/>
    <property type="match status" value="1"/>
</dbReference>
<proteinExistence type="inferred from homology"/>
<evidence type="ECO:0000256" key="6">
    <source>
        <dbReference type="ARBA" id="ARBA00022692"/>
    </source>
</evidence>
<feature type="transmembrane region" description="Helical" evidence="9">
    <location>
        <begin position="154"/>
        <end position="174"/>
    </location>
</feature>
<evidence type="ECO:0000256" key="1">
    <source>
        <dbReference type="ARBA" id="ARBA00004651"/>
    </source>
</evidence>
<keyword evidence="12" id="KW-1185">Reference proteome</keyword>
<feature type="transmembrane region" description="Helical" evidence="9">
    <location>
        <begin position="413"/>
        <end position="433"/>
    </location>
</feature>
<dbReference type="CDD" id="cd17358">
    <property type="entry name" value="MFS_GLUT6_8_Class3_like"/>
    <property type="match status" value="1"/>
</dbReference>
<reference evidence="11" key="1">
    <citation type="journal article" date="2017" name="Nature">
        <title>The genome of Chenopodium quinoa.</title>
        <authorList>
            <person name="Jarvis D.E."/>
            <person name="Ho Y.S."/>
            <person name="Lightfoot D.J."/>
            <person name="Schmoeckel S.M."/>
            <person name="Li B."/>
            <person name="Borm T.J.A."/>
            <person name="Ohyanagi H."/>
            <person name="Mineta K."/>
            <person name="Michell C.T."/>
            <person name="Saber N."/>
            <person name="Kharbatia N.M."/>
            <person name="Rupper R.R."/>
            <person name="Sharp A.R."/>
            <person name="Dally N."/>
            <person name="Boughton B.A."/>
            <person name="Woo Y.H."/>
            <person name="Gao G."/>
            <person name="Schijlen E.G.W.M."/>
            <person name="Guo X."/>
            <person name="Momin A.A."/>
            <person name="Negrao S."/>
            <person name="Al-Babili S."/>
            <person name="Gehring C."/>
            <person name="Roessner U."/>
            <person name="Jung C."/>
            <person name="Murphy K."/>
            <person name="Arold S.T."/>
            <person name="Gojobori T."/>
            <person name="van der Linden C.G."/>
            <person name="van Loo E.N."/>
            <person name="Jellen E.N."/>
            <person name="Maughan P.J."/>
            <person name="Tester M."/>
        </authorList>
    </citation>
    <scope>NUCLEOTIDE SEQUENCE [LARGE SCALE GENOMIC DNA]</scope>
    <source>
        <strain evidence="11">cv. PI 614886</strain>
    </source>
</reference>
<dbReference type="PROSITE" id="PS50850">
    <property type="entry name" value="MFS"/>
    <property type="match status" value="1"/>
</dbReference>
<reference evidence="11" key="2">
    <citation type="submission" date="2021-03" db="UniProtKB">
        <authorList>
            <consortium name="EnsemblPlants"/>
        </authorList>
    </citation>
    <scope>IDENTIFICATION</scope>
</reference>
<protein>
    <recommendedName>
        <fullName evidence="10">Major facilitator superfamily (MFS) profile domain-containing protein</fullName>
    </recommendedName>
</protein>
<feature type="transmembrane region" description="Helical" evidence="9">
    <location>
        <begin position="319"/>
        <end position="339"/>
    </location>
</feature>
<keyword evidence="3" id="KW-0813">Transport</keyword>
<keyword evidence="8 9" id="KW-0472">Membrane</keyword>
<dbReference type="InterPro" id="IPR020846">
    <property type="entry name" value="MFS_dom"/>
</dbReference>
<dbReference type="PROSITE" id="PS00216">
    <property type="entry name" value="SUGAR_TRANSPORT_1"/>
    <property type="match status" value="1"/>
</dbReference>
<keyword evidence="7 9" id="KW-1133">Transmembrane helix</keyword>
<feature type="domain" description="Major facilitator superfamily (MFS) profile" evidence="10">
    <location>
        <begin position="51"/>
        <end position="467"/>
    </location>
</feature>
<comment type="similarity">
    <text evidence="2">Belongs to the major facilitator superfamily. Sugar transporter (TC 2.A.1.1) family.</text>
</comment>
<evidence type="ECO:0000313" key="12">
    <source>
        <dbReference type="Proteomes" id="UP000596660"/>
    </source>
</evidence>
<dbReference type="SUPFAM" id="SSF103473">
    <property type="entry name" value="MFS general substrate transporter"/>
    <property type="match status" value="1"/>
</dbReference>
<evidence type="ECO:0000256" key="5">
    <source>
        <dbReference type="ARBA" id="ARBA00022597"/>
    </source>
</evidence>
<evidence type="ECO:0000256" key="4">
    <source>
        <dbReference type="ARBA" id="ARBA00022475"/>
    </source>
</evidence>